<name>A0A3A1P435_9SPHN</name>
<dbReference type="RefSeq" id="WP_119592925.1">
    <property type="nucleotide sequence ID" value="NZ_QXFM01000095.1"/>
</dbReference>
<dbReference type="PROSITE" id="PS51384">
    <property type="entry name" value="FAD_FR"/>
    <property type="match status" value="1"/>
</dbReference>
<dbReference type="InterPro" id="IPR013113">
    <property type="entry name" value="SIP_FAD-bd"/>
</dbReference>
<dbReference type="EMBL" id="QXFM01000095">
    <property type="protein sequence ID" value="RIV85515.1"/>
    <property type="molecule type" value="Genomic_DNA"/>
</dbReference>
<dbReference type="Pfam" id="PF08021">
    <property type="entry name" value="FAD_binding_9"/>
    <property type="match status" value="1"/>
</dbReference>
<gene>
    <name evidence="3" type="ORF">D2V17_10515</name>
</gene>
<comment type="caution">
    <text evidence="3">The sequence shown here is derived from an EMBL/GenBank/DDBJ whole genome shotgun (WGS) entry which is preliminary data.</text>
</comment>
<dbReference type="Pfam" id="PF04954">
    <property type="entry name" value="SIP"/>
    <property type="match status" value="1"/>
</dbReference>
<feature type="domain" description="FAD-binding FR-type" evidence="2">
    <location>
        <begin position="7"/>
        <end position="115"/>
    </location>
</feature>
<sequence length="253" mass="26629">MATANRPAPRVLTVLAATQVSPNMRRIALGGAGLADFPAGQQGGYVKLRLPLSDGKTAVRTYTIRAQRADALDIDFALHAETASGHAGPATEWALSVEPGATIEVGGPGPAKPLPAGYDAYLLAGDMTALPAIAVNLAALPADARGHAVIEVMSDDDRLDLPRPAGVTLDYLIAPQPGLQPQALSEALAAREWPQGSVYAWAACEFSAMKALRSLLRDERGLGPDELYISSYWKSGLTEDAHKVVKREDAQGQ</sequence>
<dbReference type="InterPro" id="IPR039261">
    <property type="entry name" value="FNR_nucleotide-bd"/>
</dbReference>
<dbReference type="GO" id="GO:0016491">
    <property type="term" value="F:oxidoreductase activity"/>
    <property type="evidence" value="ECO:0007669"/>
    <property type="project" value="InterPro"/>
</dbReference>
<evidence type="ECO:0000259" key="2">
    <source>
        <dbReference type="PROSITE" id="PS51384"/>
    </source>
</evidence>
<dbReference type="SUPFAM" id="SSF63380">
    <property type="entry name" value="Riboflavin synthase domain-like"/>
    <property type="match status" value="1"/>
</dbReference>
<dbReference type="Gene3D" id="2.40.30.10">
    <property type="entry name" value="Translation factors"/>
    <property type="match status" value="1"/>
</dbReference>
<dbReference type="Proteomes" id="UP000265366">
    <property type="component" value="Unassembled WGS sequence"/>
</dbReference>
<evidence type="ECO:0000256" key="1">
    <source>
        <dbReference type="ARBA" id="ARBA00035644"/>
    </source>
</evidence>
<proteinExistence type="inferred from homology"/>
<organism evidence="3 4">
    <name type="scientific">Aurantiacibacter xanthus</name>
    <dbReference type="NCBI Taxonomy" id="1784712"/>
    <lineage>
        <taxon>Bacteria</taxon>
        <taxon>Pseudomonadati</taxon>
        <taxon>Pseudomonadota</taxon>
        <taxon>Alphaproteobacteria</taxon>
        <taxon>Sphingomonadales</taxon>
        <taxon>Erythrobacteraceae</taxon>
        <taxon>Aurantiacibacter</taxon>
    </lineage>
</organism>
<dbReference type="PANTHER" id="PTHR30157">
    <property type="entry name" value="FERRIC REDUCTASE, NADPH-DEPENDENT"/>
    <property type="match status" value="1"/>
</dbReference>
<dbReference type="InterPro" id="IPR007037">
    <property type="entry name" value="SIP_rossman_dom"/>
</dbReference>
<dbReference type="InterPro" id="IPR039374">
    <property type="entry name" value="SIP_fam"/>
</dbReference>
<evidence type="ECO:0000313" key="3">
    <source>
        <dbReference type="EMBL" id="RIV85515.1"/>
    </source>
</evidence>
<protein>
    <submittedName>
        <fullName evidence="3">Siderophore-interacting protein</fullName>
    </submittedName>
</protein>
<accession>A0A3A1P435</accession>
<dbReference type="InterPro" id="IPR017927">
    <property type="entry name" value="FAD-bd_FR_type"/>
</dbReference>
<dbReference type="Gene3D" id="3.40.50.80">
    <property type="entry name" value="Nucleotide-binding domain of ferredoxin-NADP reductase (FNR) module"/>
    <property type="match status" value="1"/>
</dbReference>
<dbReference type="OrthoDB" id="9814826at2"/>
<comment type="similarity">
    <text evidence="1">Belongs to the SIP oxidoreductase family.</text>
</comment>
<keyword evidence="4" id="KW-1185">Reference proteome</keyword>
<evidence type="ECO:0000313" key="4">
    <source>
        <dbReference type="Proteomes" id="UP000265366"/>
    </source>
</evidence>
<dbReference type="CDD" id="cd06193">
    <property type="entry name" value="siderophore_interacting"/>
    <property type="match status" value="1"/>
</dbReference>
<dbReference type="InterPro" id="IPR017938">
    <property type="entry name" value="Riboflavin_synthase-like_b-brl"/>
</dbReference>
<dbReference type="AlphaFoldDB" id="A0A3A1P435"/>
<reference evidence="3 4" key="1">
    <citation type="submission" date="2018-08" db="EMBL/GenBank/DDBJ databases">
        <title>Erythrobacter zhengii sp.nov., a bacterium isolated from deep-sea sediment.</title>
        <authorList>
            <person name="Fang C."/>
            <person name="Wu Y.-H."/>
            <person name="Sun C."/>
            <person name="Wang H."/>
            <person name="Cheng H."/>
            <person name="Meng F.-X."/>
            <person name="Wang C.-S."/>
            <person name="Xu X.-W."/>
        </authorList>
    </citation>
    <scope>NUCLEOTIDE SEQUENCE [LARGE SCALE GENOMIC DNA]</scope>
    <source>
        <strain evidence="3 4">CCTCC AB 2015396</strain>
    </source>
</reference>
<dbReference type="PANTHER" id="PTHR30157:SF0">
    <property type="entry name" value="NADPH-DEPENDENT FERRIC-CHELATE REDUCTASE"/>
    <property type="match status" value="1"/>
</dbReference>